<keyword evidence="1" id="KW-0812">Transmembrane</keyword>
<dbReference type="EMBL" id="MKJU01000026">
    <property type="protein sequence ID" value="OHU90459.1"/>
    <property type="molecule type" value="Genomic_DNA"/>
</dbReference>
<proteinExistence type="predicted"/>
<feature type="transmembrane region" description="Helical" evidence="1">
    <location>
        <begin position="105"/>
        <end position="128"/>
    </location>
</feature>
<sequence length="177" mass="20928">MMNIYALIDYMPIAFVIIGLCMTWKTASARWFFIFYLIIEILGLAMTDIVLQWNTHFYIYCVFISLVFLLPVVYRKRLAIWLYSKTGYEYFNNVIQTHRFVPQEAGIICIILLLCLVNFATWIEVLLYKYSFLSTAPIKLFIRDNTVFLGKVMISVTMLSYASRAKFREKFIHDENC</sequence>
<evidence type="ECO:0000256" key="1">
    <source>
        <dbReference type="SAM" id="Phobius"/>
    </source>
</evidence>
<keyword evidence="1" id="KW-1133">Transmembrane helix</keyword>
<organism evidence="2 3">
    <name type="scientific">Pseudoalteromonas amylolytica</name>
    <dbReference type="NCBI Taxonomy" id="1859457"/>
    <lineage>
        <taxon>Bacteria</taxon>
        <taxon>Pseudomonadati</taxon>
        <taxon>Pseudomonadota</taxon>
        <taxon>Gammaproteobacteria</taxon>
        <taxon>Alteromonadales</taxon>
        <taxon>Pseudoalteromonadaceae</taxon>
        <taxon>Pseudoalteromonas</taxon>
    </lineage>
</organism>
<evidence type="ECO:0000313" key="2">
    <source>
        <dbReference type="EMBL" id="OHU90459.1"/>
    </source>
</evidence>
<evidence type="ECO:0000313" key="3">
    <source>
        <dbReference type="Proteomes" id="UP000179786"/>
    </source>
</evidence>
<feature type="transmembrane region" description="Helical" evidence="1">
    <location>
        <begin position="31"/>
        <end position="51"/>
    </location>
</feature>
<gene>
    <name evidence="2" type="ORF">BET10_13845</name>
</gene>
<feature type="transmembrane region" description="Helical" evidence="1">
    <location>
        <begin position="57"/>
        <end position="74"/>
    </location>
</feature>
<dbReference type="AlphaFoldDB" id="A0A1S1MUT2"/>
<reference evidence="2 3" key="1">
    <citation type="submission" date="2016-09" db="EMBL/GenBank/DDBJ databases">
        <title>Pseudoalteromonas amylolytica sp. nov., isolated from the surface seawater.</title>
        <authorList>
            <person name="Wu Y.-H."/>
            <person name="Cheng H."/>
            <person name="Jin X.-B."/>
            <person name="Wang C.-S."/>
            <person name="Xu X.-W."/>
        </authorList>
    </citation>
    <scope>NUCLEOTIDE SEQUENCE [LARGE SCALE GENOMIC DNA]</scope>
    <source>
        <strain evidence="2 3">JW1</strain>
    </source>
</reference>
<keyword evidence="1" id="KW-0472">Membrane</keyword>
<dbReference type="Proteomes" id="UP000179786">
    <property type="component" value="Unassembled WGS sequence"/>
</dbReference>
<feature type="transmembrane region" description="Helical" evidence="1">
    <location>
        <begin position="6"/>
        <end position="24"/>
    </location>
</feature>
<feature type="transmembrane region" description="Helical" evidence="1">
    <location>
        <begin position="140"/>
        <end position="162"/>
    </location>
</feature>
<protein>
    <submittedName>
        <fullName evidence="2">Uncharacterized protein</fullName>
    </submittedName>
</protein>
<comment type="caution">
    <text evidence="2">The sequence shown here is derived from an EMBL/GenBank/DDBJ whole genome shotgun (WGS) entry which is preliminary data.</text>
</comment>
<keyword evidence="3" id="KW-1185">Reference proteome</keyword>
<name>A0A1S1MUT2_9GAMM</name>
<accession>A0A1S1MUT2</accession>